<reference evidence="1" key="1">
    <citation type="submission" date="2025-08" db="UniProtKB">
        <authorList>
            <consortium name="Ensembl"/>
        </authorList>
    </citation>
    <scope>IDENTIFICATION</scope>
</reference>
<keyword evidence="2" id="KW-1185">Reference proteome</keyword>
<dbReference type="Proteomes" id="UP000694560">
    <property type="component" value="Unplaced"/>
</dbReference>
<reference evidence="1" key="2">
    <citation type="submission" date="2025-09" db="UniProtKB">
        <authorList>
            <consortium name="Ensembl"/>
        </authorList>
    </citation>
    <scope>IDENTIFICATION</scope>
</reference>
<dbReference type="InterPro" id="IPR029375">
    <property type="entry name" value="CFAP141"/>
</dbReference>
<protein>
    <submittedName>
        <fullName evidence="1">Uncharacterized protein</fullName>
    </submittedName>
</protein>
<accession>A0A8C5X5R0</accession>
<proteinExistence type="predicted"/>
<organism evidence="1 2">
    <name type="scientific">Malurus cyaneus samueli</name>
    <dbReference type="NCBI Taxonomy" id="2593467"/>
    <lineage>
        <taxon>Eukaryota</taxon>
        <taxon>Metazoa</taxon>
        <taxon>Chordata</taxon>
        <taxon>Craniata</taxon>
        <taxon>Vertebrata</taxon>
        <taxon>Euteleostomi</taxon>
        <taxon>Archelosauria</taxon>
        <taxon>Archosauria</taxon>
        <taxon>Dinosauria</taxon>
        <taxon>Saurischia</taxon>
        <taxon>Theropoda</taxon>
        <taxon>Coelurosauria</taxon>
        <taxon>Aves</taxon>
        <taxon>Neognathae</taxon>
        <taxon>Neoaves</taxon>
        <taxon>Telluraves</taxon>
        <taxon>Australaves</taxon>
        <taxon>Passeriformes</taxon>
        <taxon>Meliphagoidea</taxon>
        <taxon>Maluridae</taxon>
        <taxon>Malurus</taxon>
    </lineage>
</organism>
<sequence>MGIGWVQLGPQLCAARGGCPSCPALLCPGGQCLPVLVSQGDVGVQHRPCTWQIRRDALYQLLLDEHQQHQQELCQLGKTFYVERL</sequence>
<dbReference type="Ensembl" id="ENSMCST00000013168.1">
    <property type="protein sequence ID" value="ENSMCSP00000012834.1"/>
    <property type="gene ID" value="ENSMCSG00000009098.1"/>
</dbReference>
<evidence type="ECO:0000313" key="2">
    <source>
        <dbReference type="Proteomes" id="UP000694560"/>
    </source>
</evidence>
<evidence type="ECO:0000313" key="1">
    <source>
        <dbReference type="Ensembl" id="ENSMCSP00000012834.1"/>
    </source>
</evidence>
<name>A0A8C5X5R0_9PASS</name>
<dbReference type="Pfam" id="PF15104">
    <property type="entry name" value="CFAP141"/>
    <property type="match status" value="1"/>
</dbReference>
<dbReference type="AlphaFoldDB" id="A0A8C5X5R0"/>